<evidence type="ECO:0000313" key="2">
    <source>
        <dbReference type="Proteomes" id="UP001285263"/>
    </source>
</evidence>
<sequence>MNPLLQAQWQRLFRTEGEGRTRAARLELARPADWDALGALWRGVQADLGLPAPAIAVNGVDGYQLWFSFATPQPLDEIAAFLDALRQRWLAGIAEARFSTSLRPDEEELPPRQTGDEQWFAFVAPDLAPVFAETPWLDLTPNPEGQAELLSRLASIADADFRRAMQDLAPAPTTSAAPAGKATESDPLAFLSRVMNDTAAPLALRIEAAKALLPYTTRRQP</sequence>
<comment type="caution">
    <text evidence="1">The sequence shown here is derived from an EMBL/GenBank/DDBJ whole genome shotgun (WGS) entry which is preliminary data.</text>
</comment>
<name>A0ABU5DBW8_9BURK</name>
<accession>A0ABU5DBW8</accession>
<evidence type="ECO:0000313" key="1">
    <source>
        <dbReference type="EMBL" id="MDY0743777.1"/>
    </source>
</evidence>
<reference evidence="1 2" key="1">
    <citation type="submission" date="2023-11" db="EMBL/GenBank/DDBJ databases">
        <title>Paucibacter sp. nov., isolated from fresh soil in Korea.</title>
        <authorList>
            <person name="Le N.T.T."/>
        </authorList>
    </citation>
    <scope>NUCLEOTIDE SEQUENCE [LARGE SCALE GENOMIC DNA]</scope>
    <source>
        <strain evidence="1 2">R3-3</strain>
    </source>
</reference>
<dbReference type="RefSeq" id="WP_320421693.1">
    <property type="nucleotide sequence ID" value="NZ_JAXCLA010000002.1"/>
</dbReference>
<keyword evidence="2" id="KW-1185">Reference proteome</keyword>
<organism evidence="1 2">
    <name type="scientific">Roseateles agri</name>
    <dbReference type="NCBI Taxonomy" id="3098619"/>
    <lineage>
        <taxon>Bacteria</taxon>
        <taxon>Pseudomonadati</taxon>
        <taxon>Pseudomonadota</taxon>
        <taxon>Betaproteobacteria</taxon>
        <taxon>Burkholderiales</taxon>
        <taxon>Sphaerotilaceae</taxon>
        <taxon>Roseateles</taxon>
    </lineage>
</organism>
<protein>
    <recommendedName>
        <fullName evidence="3">DnaA N-terminal domain-containing protein</fullName>
    </recommendedName>
</protein>
<gene>
    <name evidence="1" type="ORF">SNE35_04640</name>
</gene>
<evidence type="ECO:0008006" key="3">
    <source>
        <dbReference type="Google" id="ProtNLM"/>
    </source>
</evidence>
<dbReference type="Proteomes" id="UP001285263">
    <property type="component" value="Unassembled WGS sequence"/>
</dbReference>
<dbReference type="EMBL" id="JAXCLA010000002">
    <property type="protein sequence ID" value="MDY0743777.1"/>
    <property type="molecule type" value="Genomic_DNA"/>
</dbReference>
<proteinExistence type="predicted"/>